<dbReference type="Proteomes" id="UP000187465">
    <property type="component" value="Unassembled WGS sequence"/>
</dbReference>
<reference evidence="2 3" key="1">
    <citation type="submission" date="2016-10" db="EMBL/GenBank/DDBJ databases">
        <title>Paenibacillus species isolates.</title>
        <authorList>
            <person name="Beno S.M."/>
        </authorList>
    </citation>
    <scope>NUCLEOTIDE SEQUENCE [LARGE SCALE GENOMIC DNA]</scope>
    <source>
        <strain evidence="2 3">FSL H7-0604</strain>
    </source>
</reference>
<evidence type="ECO:0000313" key="3">
    <source>
        <dbReference type="Proteomes" id="UP000187465"/>
    </source>
</evidence>
<dbReference type="NCBIfam" id="TIGR01538">
    <property type="entry name" value="portal_SPP1"/>
    <property type="match status" value="1"/>
</dbReference>
<accession>A0A1R0X0D4</accession>
<feature type="compositionally biased region" description="Basic and acidic residues" evidence="1">
    <location>
        <begin position="496"/>
        <end position="506"/>
    </location>
</feature>
<feature type="region of interest" description="Disordered" evidence="1">
    <location>
        <begin position="477"/>
        <end position="506"/>
    </location>
</feature>
<dbReference type="InterPro" id="IPR021145">
    <property type="entry name" value="Portal_protein_SPP1_Gp6-like"/>
</dbReference>
<name>A0A1R0X0D4_9BACL</name>
<dbReference type="EMBL" id="MKQP01000045">
    <property type="protein sequence ID" value="OMD25460.1"/>
    <property type="molecule type" value="Genomic_DNA"/>
</dbReference>
<dbReference type="InterPro" id="IPR006428">
    <property type="entry name" value="Portal_SPP1-type"/>
</dbReference>
<protein>
    <submittedName>
        <fullName evidence="2">Phage portal protein</fullName>
    </submittedName>
</protein>
<evidence type="ECO:0000313" key="2">
    <source>
        <dbReference type="EMBL" id="OMD25460.1"/>
    </source>
</evidence>
<organism evidence="2 3">
    <name type="scientific">Paenibacillus odorifer</name>
    <dbReference type="NCBI Taxonomy" id="189426"/>
    <lineage>
        <taxon>Bacteria</taxon>
        <taxon>Bacillati</taxon>
        <taxon>Bacillota</taxon>
        <taxon>Bacilli</taxon>
        <taxon>Bacillales</taxon>
        <taxon>Paenibacillaceae</taxon>
        <taxon>Paenibacillus</taxon>
    </lineage>
</organism>
<proteinExistence type="predicted"/>
<sequence>MSTTEEVNRIIEKGAASAMTDEEIVKQEIDDWLSSQKRKDMLAGERYYRNKADILERKRMTIGEGGALVEATNLANNKIVHGFLRKLVDQKAGYLLSKEMSIQTEDKVYDALLTGVFDKGFKRLLKSLLKESIKKGRAWLHVYYDEEGKFRFKKLPSEEIIPLWKDAAHTELQALIRVYEVEAYEGKKKTTIKKVEFWHSKGVNRYVIGKGSLAVPTTSGLIPDVELGEFSSHFNVIDSANQTQALNWERIPFICFKYNEDELPLISLLKSQIDEYDQKKSDNSNNLEDLPNSIYVIRGYEGSDLGEFRRNLSILKAVKVSADDNSGVDTLNLEIDTEAYKNHMDMTRNDIYEFGRGVDTQSDSFATAPSGEALKFLYADLDMDANDIENEFQAALEQLLWFVDKHIFNTTGDDFSEETVNFLFNRDIVINESQVITDAKNSEGIVSKETQVANHPWVTDVKEELKRLEAEEAASLAKMDEYGLPNSDTSLGGGADDNKTDTSKDQ</sequence>
<dbReference type="AlphaFoldDB" id="A0A1R0X0D4"/>
<evidence type="ECO:0000256" key="1">
    <source>
        <dbReference type="SAM" id="MobiDB-lite"/>
    </source>
</evidence>
<dbReference type="Pfam" id="PF05133">
    <property type="entry name" value="SPP1_portal"/>
    <property type="match status" value="1"/>
</dbReference>
<comment type="caution">
    <text evidence="2">The sequence shown here is derived from an EMBL/GenBank/DDBJ whole genome shotgun (WGS) entry which is preliminary data.</text>
</comment>
<dbReference type="RefSeq" id="WP_036684260.1">
    <property type="nucleotide sequence ID" value="NZ_MKQP01000045.1"/>
</dbReference>
<gene>
    <name evidence="2" type="ORF">BJP51_04225</name>
</gene>